<keyword evidence="5" id="KW-0521">NADP</keyword>
<keyword evidence="3" id="KW-0285">Flavoprotein</keyword>
<evidence type="ECO:0000256" key="2">
    <source>
        <dbReference type="ARBA" id="ARBA00009183"/>
    </source>
</evidence>
<organism evidence="7 8">
    <name type="scientific">Marasmius oreades</name>
    <name type="common">fairy-ring Marasmius</name>
    <dbReference type="NCBI Taxonomy" id="181124"/>
    <lineage>
        <taxon>Eukaryota</taxon>
        <taxon>Fungi</taxon>
        <taxon>Dikarya</taxon>
        <taxon>Basidiomycota</taxon>
        <taxon>Agaricomycotina</taxon>
        <taxon>Agaricomycetes</taxon>
        <taxon>Agaricomycetidae</taxon>
        <taxon>Agaricales</taxon>
        <taxon>Marasmiineae</taxon>
        <taxon>Marasmiaceae</taxon>
        <taxon>Marasmius</taxon>
    </lineage>
</organism>
<dbReference type="OrthoDB" id="74360at2759"/>
<evidence type="ECO:0000256" key="3">
    <source>
        <dbReference type="ARBA" id="ARBA00022630"/>
    </source>
</evidence>
<dbReference type="PANTHER" id="PTHR43539:SF68">
    <property type="entry name" value="FLAVIN-BINDING MONOOXYGENASE-LIKE PROTEIN (AFU_ORTHOLOGUE AFUA_4G09220)"/>
    <property type="match status" value="1"/>
</dbReference>
<keyword evidence="6" id="KW-0560">Oxidoreductase</keyword>
<dbReference type="Pfam" id="PF13738">
    <property type="entry name" value="Pyr_redox_3"/>
    <property type="match status" value="1"/>
</dbReference>
<comment type="cofactor">
    <cofactor evidence="1">
        <name>FAD</name>
        <dbReference type="ChEBI" id="CHEBI:57692"/>
    </cofactor>
</comment>
<evidence type="ECO:0000313" key="7">
    <source>
        <dbReference type="EMBL" id="KAG7091576.1"/>
    </source>
</evidence>
<dbReference type="KEGG" id="more:E1B28_010598"/>
<dbReference type="GO" id="GO:0004497">
    <property type="term" value="F:monooxygenase activity"/>
    <property type="evidence" value="ECO:0007669"/>
    <property type="project" value="TreeGrafter"/>
</dbReference>
<keyword evidence="4" id="KW-0274">FAD</keyword>
<dbReference type="SUPFAM" id="SSF51905">
    <property type="entry name" value="FAD/NAD(P)-binding domain"/>
    <property type="match status" value="2"/>
</dbReference>
<dbReference type="InterPro" id="IPR050982">
    <property type="entry name" value="Auxin_biosynth/cation_transpt"/>
</dbReference>
<proteinExistence type="inferred from homology"/>
<dbReference type="Gene3D" id="3.50.50.60">
    <property type="entry name" value="FAD/NAD(P)-binding domain"/>
    <property type="match status" value="1"/>
</dbReference>
<accession>A0A9P7USV3</accession>
<reference evidence="7" key="1">
    <citation type="journal article" date="2021" name="Genome Biol. Evol.">
        <title>The assembled and annotated genome of the fairy-ring fungus Marasmius oreades.</title>
        <authorList>
            <person name="Hiltunen M."/>
            <person name="Ament-Velasquez S.L."/>
            <person name="Johannesson H."/>
        </authorList>
    </citation>
    <scope>NUCLEOTIDE SEQUENCE</scope>
    <source>
        <strain evidence="7">03SP1</strain>
    </source>
</reference>
<evidence type="ECO:0008006" key="9">
    <source>
        <dbReference type="Google" id="ProtNLM"/>
    </source>
</evidence>
<keyword evidence="8" id="KW-1185">Reference proteome</keyword>
<dbReference type="GeneID" id="66079674"/>
<name>A0A9P7USV3_9AGAR</name>
<comment type="caution">
    <text evidence="7">The sequence shown here is derived from an EMBL/GenBank/DDBJ whole genome shotgun (WGS) entry which is preliminary data.</text>
</comment>
<dbReference type="PRINTS" id="PR00411">
    <property type="entry name" value="PNDRDTASEI"/>
</dbReference>
<protein>
    <recommendedName>
        <fullName evidence="9">Flavin-containing monooxygenase</fullName>
    </recommendedName>
</protein>
<dbReference type="InterPro" id="IPR036188">
    <property type="entry name" value="FAD/NAD-bd_sf"/>
</dbReference>
<dbReference type="RefSeq" id="XP_043008046.1">
    <property type="nucleotide sequence ID" value="XM_043155575.1"/>
</dbReference>
<sequence length="610" mass="67566">MANTILPPHHPHPPSTASPLEIAQTWLRAFSKALTKNPKSITTDLFLETSYWRDIVSLTSDFRTFSGFANQIKPFLHSRADLFVSTSLKLIVNHDLKKPMIAELFPDLVFLQFAFSFDVSYCGKGTAIGRLVYTGVEEEGVAGWKVYTMFTCLDQLDPFVEKVGSNRPITPVFEPWNEFRRKQVEFEDREPDVLIVGAGQTGLEVAARMKQLDIDALVIEKNRRIGDNWRNRYDTLTLHDTIWYNNPPYFSFPSSWPVYCSAGKLANFLESYADTLDLAVWTETRVVGNARWNQEDKTWTVELERGGKGRRVVKVKHIVFATGLGGGVPNVPKIPGVDKFKGKIYHSSEFKSARNHKGEKALVVGACNSGHDIAQDFARQGIDVTMYQRSSTYVITAKAVAMLLASFNESMMNQLEWADRMRVSLPYHVVTAIQQRVVPVFRGVDRDVITNLERVGFKTNTGPDGAGLFPLFSEKAGGYYIDTGGSEDIITGKVKLISGAGGGIKEFSDTGSGVVFQDGSSIEGIDVVVFATGFADAADSISPIIGPEYTSKLHRIWGLNEEGELNSVWGDSGVEGICVGTGSLAMCRYWSSVLALRIKGMLVGMLPEKY</sequence>
<dbReference type="EMBL" id="CM032186">
    <property type="protein sequence ID" value="KAG7091576.1"/>
    <property type="molecule type" value="Genomic_DNA"/>
</dbReference>
<evidence type="ECO:0000256" key="6">
    <source>
        <dbReference type="ARBA" id="ARBA00023002"/>
    </source>
</evidence>
<gene>
    <name evidence="7" type="ORF">E1B28_010598</name>
</gene>
<evidence type="ECO:0000256" key="1">
    <source>
        <dbReference type="ARBA" id="ARBA00001974"/>
    </source>
</evidence>
<dbReference type="FunFam" id="3.50.50.60:FF:000023">
    <property type="entry name" value="Dimethylaniline monooxygenase [N-oxide-forming]"/>
    <property type="match status" value="1"/>
</dbReference>
<evidence type="ECO:0000313" key="8">
    <source>
        <dbReference type="Proteomes" id="UP001049176"/>
    </source>
</evidence>
<comment type="similarity">
    <text evidence="2">Belongs to the FMO family.</text>
</comment>
<dbReference type="Proteomes" id="UP001049176">
    <property type="component" value="Chromosome 6"/>
</dbReference>
<dbReference type="AlphaFoldDB" id="A0A9P7USV3"/>
<evidence type="ECO:0000256" key="5">
    <source>
        <dbReference type="ARBA" id="ARBA00022857"/>
    </source>
</evidence>
<dbReference type="PANTHER" id="PTHR43539">
    <property type="entry name" value="FLAVIN-BINDING MONOOXYGENASE-LIKE PROTEIN (AFU_ORTHOLOGUE AFUA_4G09220)"/>
    <property type="match status" value="1"/>
</dbReference>
<dbReference type="GO" id="GO:0050660">
    <property type="term" value="F:flavin adenine dinucleotide binding"/>
    <property type="evidence" value="ECO:0007669"/>
    <property type="project" value="TreeGrafter"/>
</dbReference>
<evidence type="ECO:0000256" key="4">
    <source>
        <dbReference type="ARBA" id="ARBA00022827"/>
    </source>
</evidence>